<gene>
    <name evidence="2" type="ORF">QWZ16_09340</name>
</gene>
<dbReference type="InterPro" id="IPR036086">
    <property type="entry name" value="ParB/Sulfiredoxin_sf"/>
</dbReference>
<evidence type="ECO:0000313" key="3">
    <source>
        <dbReference type="Proteomes" id="UP001238540"/>
    </source>
</evidence>
<dbReference type="Gene3D" id="3.90.1530.10">
    <property type="entry name" value="Conserved hypothetical protein from pyrococcus furiosus pfu- 392566-001, ParB domain"/>
    <property type="match status" value="1"/>
</dbReference>
<comment type="caution">
    <text evidence="2">The sequence shown here is derived from an EMBL/GenBank/DDBJ whole genome shotgun (WGS) entry which is preliminary data.</text>
</comment>
<feature type="domain" description="ParB-like N-terminal" evidence="1">
    <location>
        <begin position="50"/>
        <end position="145"/>
    </location>
</feature>
<accession>A0ABT8BSE4</accession>
<evidence type="ECO:0000259" key="1">
    <source>
        <dbReference type="SMART" id="SM00470"/>
    </source>
</evidence>
<proteinExistence type="predicted"/>
<dbReference type="SMART" id="SM00470">
    <property type="entry name" value="ParB"/>
    <property type="match status" value="1"/>
</dbReference>
<dbReference type="SUPFAM" id="SSF110849">
    <property type="entry name" value="ParB/Sulfiredoxin"/>
    <property type="match status" value="1"/>
</dbReference>
<dbReference type="CDD" id="cd16397">
    <property type="entry name" value="IbrB_like"/>
    <property type="match status" value="1"/>
</dbReference>
<dbReference type="EMBL" id="JAUFQC010000001">
    <property type="protein sequence ID" value="MDN3609901.1"/>
    <property type="molecule type" value="Genomic_DNA"/>
</dbReference>
<evidence type="ECO:0000313" key="2">
    <source>
        <dbReference type="EMBL" id="MDN3609901.1"/>
    </source>
</evidence>
<keyword evidence="3" id="KW-1185">Reference proteome</keyword>
<name>A0ABT8BSE4_9VIBR</name>
<protein>
    <submittedName>
        <fullName evidence="2">ParB/RepB/Spo0J family partition protein</fullName>
    </submittedName>
</protein>
<reference evidence="3" key="1">
    <citation type="journal article" date="2019" name="Int. J. Syst. Evol. Microbiol.">
        <title>The Global Catalogue of Microorganisms (GCM) 10K type strain sequencing project: providing services to taxonomists for standard genome sequencing and annotation.</title>
        <authorList>
            <consortium name="The Broad Institute Genomics Platform"/>
            <consortium name="The Broad Institute Genome Sequencing Center for Infectious Disease"/>
            <person name="Wu L."/>
            <person name="Ma J."/>
        </authorList>
    </citation>
    <scope>NUCLEOTIDE SEQUENCE [LARGE SCALE GENOMIC DNA]</scope>
    <source>
        <strain evidence="3">CECT 7398</strain>
    </source>
</reference>
<dbReference type="RefSeq" id="WP_076587708.1">
    <property type="nucleotide sequence ID" value="NZ_JABEYA020000012.1"/>
</dbReference>
<dbReference type="InterPro" id="IPR003115">
    <property type="entry name" value="ParB_N"/>
</dbReference>
<sequence>MKSDTQISFEQVSSLNKKLDNMEACVSLYNRLTSQLFSQISGLPPVCNVQMLPINRIESNAYNPNAMAPPENKLLKHSIERDGMTMPVIVNRAEKYDHYVLIDGFHRFELLKAYPDLQPLPGYIPCVIFCQSDQDSMSTSVRHNIARGSHQVELTADLVMQLRRVWSSERICRELGMDNDEVLRMQQITGLAVAFKDQGFSQAWE</sequence>
<organism evidence="2 3">
    <name type="scientific">Vibrio ostreicida</name>
    <dbReference type="NCBI Taxonomy" id="526588"/>
    <lineage>
        <taxon>Bacteria</taxon>
        <taxon>Pseudomonadati</taxon>
        <taxon>Pseudomonadota</taxon>
        <taxon>Gammaproteobacteria</taxon>
        <taxon>Vibrionales</taxon>
        <taxon>Vibrionaceae</taxon>
        <taxon>Vibrio</taxon>
    </lineage>
</organism>
<dbReference type="Proteomes" id="UP001238540">
    <property type="component" value="Unassembled WGS sequence"/>
</dbReference>
<dbReference type="Pfam" id="PF02195">
    <property type="entry name" value="ParB_N"/>
    <property type="match status" value="1"/>
</dbReference>